<dbReference type="GeneID" id="108667837"/>
<dbReference type="OrthoDB" id="74360at2759"/>
<proteinExistence type="predicted"/>
<dbReference type="GO" id="GO:0032934">
    <property type="term" value="F:sterol binding"/>
    <property type="evidence" value="ECO:0007669"/>
    <property type="project" value="TreeGrafter"/>
</dbReference>
<evidence type="ECO:0000259" key="3">
    <source>
        <dbReference type="SMART" id="SM00568"/>
    </source>
</evidence>
<dbReference type="CDD" id="cd13220">
    <property type="entry name" value="PH-GRAM_GRAMDC"/>
    <property type="match status" value="1"/>
</dbReference>
<feature type="compositionally biased region" description="Basic and acidic residues" evidence="1">
    <location>
        <begin position="515"/>
        <end position="525"/>
    </location>
</feature>
<feature type="region of interest" description="Disordered" evidence="1">
    <location>
        <begin position="163"/>
        <end position="251"/>
    </location>
</feature>
<feature type="compositionally biased region" description="Low complexity" evidence="1">
    <location>
        <begin position="190"/>
        <end position="212"/>
    </location>
</feature>
<feature type="compositionally biased region" description="Polar residues" evidence="1">
    <location>
        <begin position="165"/>
        <end position="175"/>
    </location>
</feature>
<keyword evidence="4" id="KW-1185">Reference proteome</keyword>
<protein>
    <submittedName>
        <fullName evidence="5">Membrane-anchored lipid-binding protein YSP2</fullName>
    </submittedName>
</protein>
<gene>
    <name evidence="5" type="primary">LOC108667837</name>
</gene>
<dbReference type="GO" id="GO:0140268">
    <property type="term" value="C:endoplasmic reticulum-plasma membrane contact site"/>
    <property type="evidence" value="ECO:0007669"/>
    <property type="project" value="TreeGrafter"/>
</dbReference>
<keyword evidence="2" id="KW-0812">Transmembrane</keyword>
<feature type="region of interest" description="Disordered" evidence="1">
    <location>
        <begin position="66"/>
        <end position="106"/>
    </location>
</feature>
<evidence type="ECO:0000256" key="2">
    <source>
        <dbReference type="SAM" id="Phobius"/>
    </source>
</evidence>
<evidence type="ECO:0000313" key="5">
    <source>
        <dbReference type="RefSeq" id="XP_018010413.2"/>
    </source>
</evidence>
<organism evidence="4 5">
    <name type="scientific">Hyalella azteca</name>
    <name type="common">Amphipod</name>
    <dbReference type="NCBI Taxonomy" id="294128"/>
    <lineage>
        <taxon>Eukaryota</taxon>
        <taxon>Metazoa</taxon>
        <taxon>Ecdysozoa</taxon>
        <taxon>Arthropoda</taxon>
        <taxon>Crustacea</taxon>
        <taxon>Multicrustacea</taxon>
        <taxon>Malacostraca</taxon>
        <taxon>Eumalacostraca</taxon>
        <taxon>Peracarida</taxon>
        <taxon>Amphipoda</taxon>
        <taxon>Senticaudata</taxon>
        <taxon>Talitrida</taxon>
        <taxon>Talitroidea</taxon>
        <taxon>Hyalellidae</taxon>
        <taxon>Hyalella</taxon>
    </lineage>
</organism>
<dbReference type="RefSeq" id="XP_018010413.2">
    <property type="nucleotide sequence ID" value="XM_018154924.2"/>
</dbReference>
<dbReference type="Pfam" id="PF02893">
    <property type="entry name" value="GRAM"/>
    <property type="match status" value="1"/>
</dbReference>
<feature type="compositionally biased region" description="Basic and acidic residues" evidence="1">
    <location>
        <begin position="222"/>
        <end position="233"/>
    </location>
</feature>
<feature type="domain" description="GRAM" evidence="3">
    <location>
        <begin position="301"/>
        <end position="368"/>
    </location>
</feature>
<dbReference type="PANTHER" id="PTHR23319">
    <property type="entry name" value="GRAM DOMAIN CONTAINING 1B, ISOFORM E"/>
    <property type="match status" value="1"/>
</dbReference>
<dbReference type="KEGG" id="hazt:108667837"/>
<evidence type="ECO:0000313" key="4">
    <source>
        <dbReference type="Proteomes" id="UP000694843"/>
    </source>
</evidence>
<dbReference type="PANTHER" id="PTHR23319:SF4">
    <property type="entry name" value="GRAM DOMAIN CONTAINING 1B, ISOFORM E"/>
    <property type="match status" value="1"/>
</dbReference>
<evidence type="ECO:0000256" key="1">
    <source>
        <dbReference type="SAM" id="MobiDB-lite"/>
    </source>
</evidence>
<keyword evidence="2" id="KW-0472">Membrane</keyword>
<dbReference type="Proteomes" id="UP000694843">
    <property type="component" value="Unplaced"/>
</dbReference>
<dbReference type="InterPro" id="IPR051482">
    <property type="entry name" value="Cholesterol_transport"/>
</dbReference>
<dbReference type="AlphaFoldDB" id="A0A8B7NA07"/>
<dbReference type="GO" id="GO:0005789">
    <property type="term" value="C:endoplasmic reticulum membrane"/>
    <property type="evidence" value="ECO:0007669"/>
    <property type="project" value="TreeGrafter"/>
</dbReference>
<dbReference type="SMART" id="SM00568">
    <property type="entry name" value="GRAM"/>
    <property type="match status" value="1"/>
</dbReference>
<dbReference type="GO" id="GO:0032366">
    <property type="term" value="P:intracellular sterol transport"/>
    <property type="evidence" value="ECO:0007669"/>
    <property type="project" value="TreeGrafter"/>
</dbReference>
<sequence>MRRWRLGKRKLPQSKSLVNVNQVDGQTSWVESTLRTAASTTNVASDITLEVNLFSDDFTHPCGTNDVSRSTDLAPDDGTLSVTNESFEQSDEVKDERAYMSDMGEQTVSSYKQVYRRDYPYRSRSLLPKPDSQLLSQYSHAWPHAASRSTVSQSTERVDLKETLEQNSSNNSDNSGVPKPSVSRRVSEINSRPSNPTSRSGSSSSSNSPRSSTYKLPSTSGHKIDVTSTRDDVPGPSYLSTEAPSMSGPVTIDSREEAHNERNDESSNTEEHQHDFLARDSLVAAPSNENKKDAFSKKATKKMLRLFIALPHTEKALDYYSCALQSDILLHGTLFISTHYIAFYSKIFYHVSRVLFPISEVKRISKERTAKFIPNGIGIYLHDGRSFLFGSLLSRDATYNLLMQVASQGGSLAVGEAEAPIAHNNSDDESASVSDEQSETTEQEGASARTSSSTSSPPTLHAHNRRSIISQSSTTSTDPPKNTKLKSVPEQGDEVDGVRVAVENKSSKIILYGAQKDESSSEESRSNSNQQDKSNEKKGRRFPINKQSHQETSKFMKLLMKVIGFLATPQSTAFNVILVVVLALLFASAGMLLYRIERLSQDLVSPSIRTGMKNGEYLELQQRLQFSTATGLKRALSAQLQHLTMVRQSLHELARLFKLDQAG</sequence>
<feature type="region of interest" description="Disordered" evidence="1">
    <location>
        <begin position="512"/>
        <end position="549"/>
    </location>
</feature>
<feature type="region of interest" description="Disordered" evidence="1">
    <location>
        <begin position="423"/>
        <end position="499"/>
    </location>
</feature>
<name>A0A8B7NA07_HYAAZ</name>
<accession>A0A8B7NA07</accession>
<feature type="compositionally biased region" description="Low complexity" evidence="1">
    <location>
        <begin position="450"/>
        <end position="459"/>
    </location>
</feature>
<feature type="transmembrane region" description="Helical" evidence="2">
    <location>
        <begin position="573"/>
        <end position="594"/>
    </location>
</feature>
<dbReference type="InterPro" id="IPR011993">
    <property type="entry name" value="PH-like_dom_sf"/>
</dbReference>
<dbReference type="InterPro" id="IPR004182">
    <property type="entry name" value="GRAM"/>
</dbReference>
<dbReference type="Gene3D" id="2.30.29.30">
    <property type="entry name" value="Pleckstrin-homology domain (PH domain)/Phosphotyrosine-binding domain (PTB)"/>
    <property type="match status" value="1"/>
</dbReference>
<feature type="compositionally biased region" description="Low complexity" evidence="1">
    <location>
        <begin position="467"/>
        <end position="477"/>
    </location>
</feature>
<dbReference type="GO" id="GO:0005886">
    <property type="term" value="C:plasma membrane"/>
    <property type="evidence" value="ECO:0007669"/>
    <property type="project" value="TreeGrafter"/>
</dbReference>
<reference evidence="5" key="1">
    <citation type="submission" date="2025-08" db="UniProtKB">
        <authorList>
            <consortium name="RefSeq"/>
        </authorList>
    </citation>
    <scope>IDENTIFICATION</scope>
    <source>
        <tissue evidence="5">Whole organism</tissue>
    </source>
</reference>
<dbReference type="GO" id="GO:0120015">
    <property type="term" value="F:sterol transfer activity"/>
    <property type="evidence" value="ECO:0007669"/>
    <property type="project" value="TreeGrafter"/>
</dbReference>
<keyword evidence="2" id="KW-1133">Transmembrane helix</keyword>